<dbReference type="PANTHER" id="PTHR19446">
    <property type="entry name" value="REVERSE TRANSCRIPTASES"/>
    <property type="match status" value="1"/>
</dbReference>
<keyword evidence="4" id="KW-1185">Reference proteome</keyword>
<evidence type="ECO:0000313" key="3">
    <source>
        <dbReference type="EMBL" id="CAG2201556.1"/>
    </source>
</evidence>
<accession>A0A8S3R3C3</accession>
<feature type="domain" description="Reverse transcriptase" evidence="2">
    <location>
        <begin position="803"/>
        <end position="1053"/>
    </location>
</feature>
<gene>
    <name evidence="3" type="ORF">MEDL_16157</name>
</gene>
<dbReference type="CDD" id="cd01650">
    <property type="entry name" value="RT_nLTR_like"/>
    <property type="match status" value="1"/>
</dbReference>
<name>A0A8S3R3C3_MYTED</name>
<dbReference type="InterPro" id="IPR036691">
    <property type="entry name" value="Endo/exonu/phosph_ase_sf"/>
</dbReference>
<evidence type="ECO:0000313" key="4">
    <source>
        <dbReference type="Proteomes" id="UP000683360"/>
    </source>
</evidence>
<comment type="caution">
    <text evidence="3">The sequence shown here is derived from an EMBL/GenBank/DDBJ whole genome shotgun (WGS) entry which is preliminary data.</text>
</comment>
<dbReference type="SUPFAM" id="SSF56219">
    <property type="entry name" value="DNase I-like"/>
    <property type="match status" value="1"/>
</dbReference>
<dbReference type="Pfam" id="PF00078">
    <property type="entry name" value="RVT_1"/>
    <property type="match status" value="1"/>
</dbReference>
<dbReference type="Gene3D" id="3.60.10.10">
    <property type="entry name" value="Endonuclease/exonuclease/phosphatase"/>
    <property type="match status" value="1"/>
</dbReference>
<sequence>MKELKDMMLGLTDSMNNMCISLTQRIDSLEKNMSIEITQLIEEKVKVEIDQVRQDFNDQFNNFKDQIKGLEAKVSTQVKSYSDVVKQNNCNVIIRNLQEDPREESNTSILKKTVISLVRDGLNLKDVFIESVSRKKSHNSKPGVIVAAVSNSDQKRELMKAKRNLKNVHKFKDVYIENDMSYSERRNEANFRTLIRAFKQENQAFTMNGGRIVKVHHNNQSSVASGKSGEGKQNESVNGRNVHQNEGNNGQRQGYSNRGNIRGGGRGRGPELHILGIAETHLVKNNTISVDGYTWFGHNRIGIHIRAKAGSGEVGFLVRNDLMELFNVIVVEDSIDGLCWLKFEDKLNLDNIFYACVVYLPPENSTRAVNVHEFLESLMSQMYTIPKGNQFYLCGDFNSRCGDLNDFVEGIDTLPERQVVDYKTNKYGSIFCEFLADINCCMLNGRNNSHNDYTYVSTRGLSVVDYCIVPYEMLKSFDRFEVRRVSALIEDVDIIGIVDPTRCMPDHSLLSWSMHLNFPVDENTEPKANAASFKTKYDLGKIPDDWLNSESFISDIDRILCTLEESEANQCDIDKTYESFINSIKSEMSEKIPNKIIQISNGSSNKHRRIKKPWWSTELTDLWNEVCKSETMYLKTKSCHSKKQLRHLYCQNRKLFDKNVQQAKRRYWYKMQDDLTSSCDNPKEFWRKIGKIGIGAERQRNIPMEINLEDSSVSTDPISVLNKWKNDFSSMLNVENCIQPSENIDSKDQDECDYLLDCEITSEEIFKVIKKAKNGKAPGLDEIPVEVLKNQIALSFLVRLFNVCYNTGKVPVLWAKGVIVPVPKCSSSDPRDPLSYRGITLAPATYKLYCGVLDCRLREKFDASDNIHDEQNGFRKDRNTIDHLLSITSIIESRKLRKQSTYAAFIDFKKAYDTINRALLFSKLELLGVSSKMIKALKSLYNNVQSCIKLNGILSDWFPVNTGLKQGCIISPLLFNFFINDLIDEVKKLNVGISIGEEKVCIMLYADDVVFLTESESELQIILNTLECWCDRNMIKPGEEEETLPIPLTISNI</sequence>
<feature type="compositionally biased region" description="Polar residues" evidence="1">
    <location>
        <begin position="234"/>
        <end position="256"/>
    </location>
</feature>
<protein>
    <recommendedName>
        <fullName evidence="2">Reverse transcriptase domain-containing protein</fullName>
    </recommendedName>
</protein>
<dbReference type="InterPro" id="IPR000477">
    <property type="entry name" value="RT_dom"/>
</dbReference>
<dbReference type="Proteomes" id="UP000683360">
    <property type="component" value="Unassembled WGS sequence"/>
</dbReference>
<organism evidence="3 4">
    <name type="scientific">Mytilus edulis</name>
    <name type="common">Blue mussel</name>
    <dbReference type="NCBI Taxonomy" id="6550"/>
    <lineage>
        <taxon>Eukaryota</taxon>
        <taxon>Metazoa</taxon>
        <taxon>Spiralia</taxon>
        <taxon>Lophotrochozoa</taxon>
        <taxon>Mollusca</taxon>
        <taxon>Bivalvia</taxon>
        <taxon>Autobranchia</taxon>
        <taxon>Pteriomorphia</taxon>
        <taxon>Mytilida</taxon>
        <taxon>Mytiloidea</taxon>
        <taxon>Mytilidae</taxon>
        <taxon>Mytilinae</taxon>
        <taxon>Mytilus</taxon>
    </lineage>
</organism>
<proteinExistence type="predicted"/>
<feature type="region of interest" description="Disordered" evidence="1">
    <location>
        <begin position="221"/>
        <end position="263"/>
    </location>
</feature>
<dbReference type="InterPro" id="IPR043502">
    <property type="entry name" value="DNA/RNA_pol_sf"/>
</dbReference>
<dbReference type="AlphaFoldDB" id="A0A8S3R3C3"/>
<reference evidence="3" key="1">
    <citation type="submission" date="2021-03" db="EMBL/GenBank/DDBJ databases">
        <authorList>
            <person name="Bekaert M."/>
        </authorList>
    </citation>
    <scope>NUCLEOTIDE SEQUENCE</scope>
</reference>
<dbReference type="OrthoDB" id="6178854at2759"/>
<dbReference type="EMBL" id="CAJPWZ010000853">
    <property type="protein sequence ID" value="CAG2201556.1"/>
    <property type="molecule type" value="Genomic_DNA"/>
</dbReference>
<dbReference type="SUPFAM" id="SSF56672">
    <property type="entry name" value="DNA/RNA polymerases"/>
    <property type="match status" value="1"/>
</dbReference>
<evidence type="ECO:0000256" key="1">
    <source>
        <dbReference type="SAM" id="MobiDB-lite"/>
    </source>
</evidence>
<dbReference type="PROSITE" id="PS50878">
    <property type="entry name" value="RT_POL"/>
    <property type="match status" value="1"/>
</dbReference>
<evidence type="ECO:0000259" key="2">
    <source>
        <dbReference type="PROSITE" id="PS50878"/>
    </source>
</evidence>